<proteinExistence type="predicted"/>
<evidence type="ECO:0008006" key="3">
    <source>
        <dbReference type="Google" id="ProtNLM"/>
    </source>
</evidence>
<dbReference type="Proteomes" id="UP000199375">
    <property type="component" value="Unassembled WGS sequence"/>
</dbReference>
<dbReference type="RefSeq" id="WP_091282698.1">
    <property type="nucleotide sequence ID" value="NZ_FMCW01000019.1"/>
</dbReference>
<protein>
    <recommendedName>
        <fullName evidence="3">DUF4243 domain-containing protein</fullName>
    </recommendedName>
</protein>
<name>A0A1C4WYU4_9ACTN</name>
<accession>A0A1C4WYU4</accession>
<dbReference type="EMBL" id="FMCW01000019">
    <property type="protein sequence ID" value="SCF01360.1"/>
    <property type="molecule type" value="Genomic_DNA"/>
</dbReference>
<sequence length="356" mass="38021">MDDGILDEAYRRLHRTGPEFEGWLSNHGPMAVEALVQHGHDAEVHRWLDDYLRRLDELPRGLRPIDDWRAALGDPKRAGDWLAHFDRELRERPWRDILGTWWPRLLPGIAAGATHGVIRVGHAVRALRADETSPDRRTELGQALAYWAARWQPVPGAPLLPAAPPTGEGGEGGVAGEGGETGVASALAGLPRIADRTGGIRERLGRLPDVPAWESSLAALRPARTPAEAERGLAELVHRASLDYLRYGHAEPVMLVHAVTAPTAVLRTLPELDPGLWAPSLAAAWSATAAVTAVYASPAGVAPPAVAPGTTAEVFARAARHGDEHVVKLADAVLDAHAATGDEQVLAAAGYAAQLI</sequence>
<gene>
    <name evidence="1" type="ORF">GA0070558_119159</name>
</gene>
<dbReference type="AlphaFoldDB" id="A0A1C4WYU4"/>
<evidence type="ECO:0000313" key="1">
    <source>
        <dbReference type="EMBL" id="SCF01360.1"/>
    </source>
</evidence>
<organism evidence="1 2">
    <name type="scientific">Micromonospora haikouensis</name>
    <dbReference type="NCBI Taxonomy" id="686309"/>
    <lineage>
        <taxon>Bacteria</taxon>
        <taxon>Bacillati</taxon>
        <taxon>Actinomycetota</taxon>
        <taxon>Actinomycetes</taxon>
        <taxon>Micromonosporales</taxon>
        <taxon>Micromonosporaceae</taxon>
        <taxon>Micromonospora</taxon>
    </lineage>
</organism>
<reference evidence="1 2" key="1">
    <citation type="submission" date="2016-06" db="EMBL/GenBank/DDBJ databases">
        <authorList>
            <person name="Kjaerup R.B."/>
            <person name="Dalgaard T.S."/>
            <person name="Juul-Madsen H.R."/>
        </authorList>
    </citation>
    <scope>NUCLEOTIDE SEQUENCE [LARGE SCALE GENOMIC DNA]</scope>
    <source>
        <strain evidence="1 2">DSM 45626</strain>
    </source>
</reference>
<evidence type="ECO:0000313" key="2">
    <source>
        <dbReference type="Proteomes" id="UP000199375"/>
    </source>
</evidence>